<evidence type="ECO:0000313" key="1">
    <source>
        <dbReference type="EMBL" id="SFW24742.1"/>
    </source>
</evidence>
<name>A0A1K1MRZ3_RUMFL</name>
<sequence>MEHLLVSHWHKNTRYEIQSINGTEYIVPCEYGSVYDPIKSENEMMTDALNLGNYLTENDLGQNEMVLDFVHKYGLLGIMPDIAGSDIGKNERVIVRDNIFTDSGIIEVNEFSKTFFPLDNIDIMAKSNQKGKLRLYYRSPIYSTMFLRKYKYCEPLEWLKKYFKYLYSFIKGKEFKLTEFMPPRLTYKIDDRNGLNLLCEYDSLKAMIDLAFAKAVTDDKKPLRTCKHCGKLFYAADIRSEFCSARCRNQYNVYKSRAKH</sequence>
<dbReference type="EMBL" id="FPIP01000002">
    <property type="protein sequence ID" value="SFW24742.1"/>
    <property type="molecule type" value="Genomic_DNA"/>
</dbReference>
<proteinExistence type="predicted"/>
<evidence type="ECO:0000313" key="2">
    <source>
        <dbReference type="Proteomes" id="UP000183461"/>
    </source>
</evidence>
<dbReference type="Proteomes" id="UP000183461">
    <property type="component" value="Unassembled WGS sequence"/>
</dbReference>
<dbReference type="AlphaFoldDB" id="A0A1K1MRZ3"/>
<protein>
    <recommendedName>
        <fullName evidence="3">CGNR zinc finger domain-containing protein</fullName>
    </recommendedName>
</protein>
<accession>A0A1K1MRZ3</accession>
<reference evidence="2" key="1">
    <citation type="submission" date="2016-11" db="EMBL/GenBank/DDBJ databases">
        <authorList>
            <person name="Varghese N."/>
            <person name="Submissions S."/>
        </authorList>
    </citation>
    <scope>NUCLEOTIDE SEQUENCE [LARGE SCALE GENOMIC DNA]</scope>
    <source>
        <strain evidence="2">YL228</strain>
    </source>
</reference>
<gene>
    <name evidence="1" type="ORF">SAMN02910280_1371</name>
</gene>
<organism evidence="1 2">
    <name type="scientific">Ruminococcus flavefaciens</name>
    <dbReference type="NCBI Taxonomy" id="1265"/>
    <lineage>
        <taxon>Bacteria</taxon>
        <taxon>Bacillati</taxon>
        <taxon>Bacillota</taxon>
        <taxon>Clostridia</taxon>
        <taxon>Eubacteriales</taxon>
        <taxon>Oscillospiraceae</taxon>
        <taxon>Ruminococcus</taxon>
    </lineage>
</organism>
<evidence type="ECO:0008006" key="3">
    <source>
        <dbReference type="Google" id="ProtNLM"/>
    </source>
</evidence>
<dbReference type="RefSeq" id="WP_072299712.1">
    <property type="nucleotide sequence ID" value="NZ_FPIP01000002.1"/>
</dbReference>